<dbReference type="SUPFAM" id="SSF53167">
    <property type="entry name" value="Purine and uridine phosphorylases"/>
    <property type="match status" value="1"/>
</dbReference>
<feature type="non-terminal residue" evidence="2">
    <location>
        <position position="230"/>
    </location>
</feature>
<dbReference type="Pfam" id="PF01048">
    <property type="entry name" value="PNP_UDP_1"/>
    <property type="match status" value="1"/>
</dbReference>
<dbReference type="InterPro" id="IPR000845">
    <property type="entry name" value="Nucleoside_phosphorylase_d"/>
</dbReference>
<evidence type="ECO:0000313" key="2">
    <source>
        <dbReference type="EMBL" id="GAG03600.1"/>
    </source>
</evidence>
<feature type="domain" description="Nucleoside phosphorylase" evidence="1">
    <location>
        <begin position="34"/>
        <end position="225"/>
    </location>
</feature>
<gene>
    <name evidence="2" type="ORF">S01H1_38257</name>
</gene>
<accession>X0UDE1</accession>
<dbReference type="InterPro" id="IPR035994">
    <property type="entry name" value="Nucleoside_phosphorylase_sf"/>
</dbReference>
<proteinExistence type="predicted"/>
<protein>
    <recommendedName>
        <fullName evidence="1">Nucleoside phosphorylase domain-containing protein</fullName>
    </recommendedName>
</protein>
<dbReference type="GO" id="GO:0004731">
    <property type="term" value="F:purine-nucleoside phosphorylase activity"/>
    <property type="evidence" value="ECO:0007669"/>
    <property type="project" value="TreeGrafter"/>
</dbReference>
<sequence>MILQDYPIIEFDPERQAIIEAGEHLKRVDGLPEHCVICFFQDVIDHFVEQGLAKEIFVLRSEMGPRSLYRLELGLDGPVTLMHPGIGGPMAAAAVEQAIALGSTKFVACGGAGVLDREIQVGHLVVPTAAIRDEGTSYHYLPPGREVLPSPEAVRAIETVLARHHVDYLRAKTWTTDGVFRETRAKTALRRSEGCLTVEMEAASMFAVAQFRDVPLGQILYGGDNLDAEQ</sequence>
<dbReference type="EMBL" id="BARS01024070">
    <property type="protein sequence ID" value="GAG03600.1"/>
    <property type="molecule type" value="Genomic_DNA"/>
</dbReference>
<dbReference type="PANTHER" id="PTHR43691:SF11">
    <property type="entry name" value="FI09636P-RELATED"/>
    <property type="match status" value="1"/>
</dbReference>
<dbReference type="CDD" id="cd09007">
    <property type="entry name" value="NP-I_spr0068"/>
    <property type="match status" value="1"/>
</dbReference>
<dbReference type="GO" id="GO:0006152">
    <property type="term" value="P:purine nucleoside catabolic process"/>
    <property type="evidence" value="ECO:0007669"/>
    <property type="project" value="TreeGrafter"/>
</dbReference>
<comment type="caution">
    <text evidence="2">The sequence shown here is derived from an EMBL/GenBank/DDBJ whole genome shotgun (WGS) entry which is preliminary data.</text>
</comment>
<dbReference type="GO" id="GO:0005829">
    <property type="term" value="C:cytosol"/>
    <property type="evidence" value="ECO:0007669"/>
    <property type="project" value="TreeGrafter"/>
</dbReference>
<dbReference type="PANTHER" id="PTHR43691">
    <property type="entry name" value="URIDINE PHOSPHORYLASE"/>
    <property type="match status" value="1"/>
</dbReference>
<dbReference type="AlphaFoldDB" id="X0UDE1"/>
<reference evidence="2" key="1">
    <citation type="journal article" date="2014" name="Front. Microbiol.">
        <title>High frequency of phylogenetically diverse reductive dehalogenase-homologous genes in deep subseafloor sedimentary metagenomes.</title>
        <authorList>
            <person name="Kawai M."/>
            <person name="Futagami T."/>
            <person name="Toyoda A."/>
            <person name="Takaki Y."/>
            <person name="Nishi S."/>
            <person name="Hori S."/>
            <person name="Arai W."/>
            <person name="Tsubouchi T."/>
            <person name="Morono Y."/>
            <person name="Uchiyama I."/>
            <person name="Ito T."/>
            <person name="Fujiyama A."/>
            <person name="Inagaki F."/>
            <person name="Takami H."/>
        </authorList>
    </citation>
    <scope>NUCLEOTIDE SEQUENCE</scope>
    <source>
        <strain evidence="2">Expedition CK06-06</strain>
    </source>
</reference>
<name>X0UDE1_9ZZZZ</name>
<evidence type="ECO:0000259" key="1">
    <source>
        <dbReference type="Pfam" id="PF01048"/>
    </source>
</evidence>
<dbReference type="Gene3D" id="3.40.50.1580">
    <property type="entry name" value="Nucleoside phosphorylase domain"/>
    <property type="match status" value="1"/>
</dbReference>
<organism evidence="2">
    <name type="scientific">marine sediment metagenome</name>
    <dbReference type="NCBI Taxonomy" id="412755"/>
    <lineage>
        <taxon>unclassified sequences</taxon>
        <taxon>metagenomes</taxon>
        <taxon>ecological metagenomes</taxon>
    </lineage>
</organism>